<dbReference type="RefSeq" id="WP_160595938.1">
    <property type="nucleotide sequence ID" value="NZ_WTYI01000001.1"/>
</dbReference>
<name>A0A6I4TP29_9SPHN</name>
<dbReference type="OrthoDB" id="9802792at2"/>
<dbReference type="InterPro" id="IPR036913">
    <property type="entry name" value="YegP-like_sf"/>
</dbReference>
<keyword evidence="3" id="KW-1185">Reference proteome</keyword>
<evidence type="ECO:0000313" key="2">
    <source>
        <dbReference type="EMBL" id="MXO96920.1"/>
    </source>
</evidence>
<sequence length="54" mass="6350">MYFEKYQSGGWRWRLKAANHEIIASGEAYVYERDCDHAINLVKGTNGQTPVYRR</sequence>
<dbReference type="SUPFAM" id="SSF160113">
    <property type="entry name" value="YegP-like"/>
    <property type="match status" value="1"/>
</dbReference>
<proteinExistence type="predicted"/>
<dbReference type="Proteomes" id="UP000432727">
    <property type="component" value="Unassembled WGS sequence"/>
</dbReference>
<accession>A0A6I4TP29</accession>
<gene>
    <name evidence="2" type="ORF">GRI34_10885</name>
</gene>
<comment type="caution">
    <text evidence="2">The sequence shown here is derived from an EMBL/GenBank/DDBJ whole genome shotgun (WGS) entry which is preliminary data.</text>
</comment>
<evidence type="ECO:0000313" key="3">
    <source>
        <dbReference type="Proteomes" id="UP000432727"/>
    </source>
</evidence>
<organism evidence="2 3">
    <name type="scientific">Qipengyuania aquimaris</name>
    <dbReference type="NCBI Taxonomy" id="255984"/>
    <lineage>
        <taxon>Bacteria</taxon>
        <taxon>Pseudomonadati</taxon>
        <taxon>Pseudomonadota</taxon>
        <taxon>Alphaproteobacteria</taxon>
        <taxon>Sphingomonadales</taxon>
        <taxon>Erythrobacteraceae</taxon>
        <taxon>Qipengyuania</taxon>
    </lineage>
</organism>
<evidence type="ECO:0000259" key="1">
    <source>
        <dbReference type="Pfam" id="PF07411"/>
    </source>
</evidence>
<reference evidence="2 3" key="1">
    <citation type="submission" date="2019-12" db="EMBL/GenBank/DDBJ databases">
        <title>Genomic-based taxomic classification of the family Erythrobacteraceae.</title>
        <authorList>
            <person name="Xu L."/>
        </authorList>
    </citation>
    <scope>NUCLEOTIDE SEQUENCE [LARGE SCALE GENOMIC DNA]</scope>
    <source>
        <strain evidence="2 3">JCM 12189</strain>
    </source>
</reference>
<protein>
    <submittedName>
        <fullName evidence="2">DUF1508 domain-containing protein</fullName>
    </submittedName>
</protein>
<dbReference type="Pfam" id="PF07411">
    <property type="entry name" value="DUF1508"/>
    <property type="match status" value="1"/>
</dbReference>
<dbReference type="AlphaFoldDB" id="A0A6I4TP29"/>
<dbReference type="InterPro" id="IPR010879">
    <property type="entry name" value="DUF1508"/>
</dbReference>
<feature type="domain" description="DUF1508" evidence="1">
    <location>
        <begin position="8"/>
        <end position="51"/>
    </location>
</feature>
<dbReference type="Gene3D" id="3.30.160.160">
    <property type="entry name" value="YegP-like"/>
    <property type="match status" value="1"/>
</dbReference>
<dbReference type="EMBL" id="WTYI01000001">
    <property type="protein sequence ID" value="MXO96920.1"/>
    <property type="molecule type" value="Genomic_DNA"/>
</dbReference>